<evidence type="ECO:0000313" key="2">
    <source>
        <dbReference type="Proteomes" id="UP000006352"/>
    </source>
</evidence>
<protein>
    <submittedName>
        <fullName evidence="1">Uncharacterized protein</fullName>
    </submittedName>
</protein>
<evidence type="ECO:0000313" key="1">
    <source>
        <dbReference type="EMBL" id="CCM05957.1"/>
    </source>
</evidence>
<dbReference type="InParanoid" id="J4I2C6"/>
<reference evidence="1 2" key="1">
    <citation type="journal article" date="2012" name="Appl. Environ. Microbiol.">
        <title>Short-read sequencing for genomic analysis of the brown rot fungus Fibroporia radiculosa.</title>
        <authorList>
            <person name="Tang J.D."/>
            <person name="Perkins A.D."/>
            <person name="Sonstegard T.S."/>
            <person name="Schroeder S.G."/>
            <person name="Burgess S.C."/>
            <person name="Diehl S.V."/>
        </authorList>
    </citation>
    <scope>NUCLEOTIDE SEQUENCE [LARGE SCALE GENOMIC DNA]</scope>
    <source>
        <strain evidence="1 2">TFFH 294</strain>
    </source>
</reference>
<dbReference type="RefSeq" id="XP_012185240.1">
    <property type="nucleotide sequence ID" value="XM_012329850.1"/>
</dbReference>
<sequence>MDCLVCEVPAVQTHAARRSPLHSQGSPRKLSLKIDAAENMRLKQVLSPVRTLRLLRVMALTSHLPTPELHNIFFTWLWLEEFHLYSWDRFILNGGPLQVLLELASASSIRLRPAFVCVFAE</sequence>
<dbReference type="EMBL" id="HE797215">
    <property type="protein sequence ID" value="CCM05957.1"/>
    <property type="molecule type" value="Genomic_DNA"/>
</dbReference>
<dbReference type="Proteomes" id="UP000006352">
    <property type="component" value="Unassembled WGS sequence"/>
</dbReference>
<proteinExistence type="predicted"/>
<name>J4I2C6_9APHY</name>
<gene>
    <name evidence="1" type="ORF">FIBRA_08196</name>
</gene>
<accession>J4I2C6</accession>
<dbReference type="AlphaFoldDB" id="J4I2C6"/>
<dbReference type="HOGENOM" id="CLU_2038114_0_0_1"/>
<organism evidence="1 2">
    <name type="scientific">Fibroporia radiculosa</name>
    <dbReference type="NCBI Taxonomy" id="599839"/>
    <lineage>
        <taxon>Eukaryota</taxon>
        <taxon>Fungi</taxon>
        <taxon>Dikarya</taxon>
        <taxon>Basidiomycota</taxon>
        <taxon>Agaricomycotina</taxon>
        <taxon>Agaricomycetes</taxon>
        <taxon>Polyporales</taxon>
        <taxon>Fibroporiaceae</taxon>
        <taxon>Fibroporia</taxon>
    </lineage>
</organism>
<dbReference type="GeneID" id="24100868"/>
<keyword evidence="2" id="KW-1185">Reference proteome</keyword>